<reference evidence="2 3" key="1">
    <citation type="journal article" date="2023" name="G3 (Bethesda)">
        <title>A chromosome-length genome assembly and annotation of blackberry (Rubus argutus, cv. 'Hillquist').</title>
        <authorList>
            <person name="Bruna T."/>
            <person name="Aryal R."/>
            <person name="Dudchenko O."/>
            <person name="Sargent D.J."/>
            <person name="Mead D."/>
            <person name="Buti M."/>
            <person name="Cavallini A."/>
            <person name="Hytonen T."/>
            <person name="Andres J."/>
            <person name="Pham M."/>
            <person name="Weisz D."/>
            <person name="Mascagni F."/>
            <person name="Usai G."/>
            <person name="Natali L."/>
            <person name="Bassil N."/>
            <person name="Fernandez G.E."/>
            <person name="Lomsadze A."/>
            <person name="Armour M."/>
            <person name="Olukolu B."/>
            <person name="Poorten T."/>
            <person name="Britton C."/>
            <person name="Davik J."/>
            <person name="Ashrafi H."/>
            <person name="Aiden E.L."/>
            <person name="Borodovsky M."/>
            <person name="Worthington M."/>
        </authorList>
    </citation>
    <scope>NUCLEOTIDE SEQUENCE [LARGE SCALE GENOMIC DNA]</scope>
    <source>
        <strain evidence="2">PI 553951</strain>
    </source>
</reference>
<feature type="compositionally biased region" description="Polar residues" evidence="1">
    <location>
        <begin position="17"/>
        <end position="40"/>
    </location>
</feature>
<comment type="caution">
    <text evidence="2">The sequence shown here is derived from an EMBL/GenBank/DDBJ whole genome shotgun (WGS) entry which is preliminary data.</text>
</comment>
<evidence type="ECO:0000313" key="3">
    <source>
        <dbReference type="Proteomes" id="UP001457282"/>
    </source>
</evidence>
<organism evidence="2 3">
    <name type="scientific">Rubus argutus</name>
    <name type="common">Southern blackberry</name>
    <dbReference type="NCBI Taxonomy" id="59490"/>
    <lineage>
        <taxon>Eukaryota</taxon>
        <taxon>Viridiplantae</taxon>
        <taxon>Streptophyta</taxon>
        <taxon>Embryophyta</taxon>
        <taxon>Tracheophyta</taxon>
        <taxon>Spermatophyta</taxon>
        <taxon>Magnoliopsida</taxon>
        <taxon>eudicotyledons</taxon>
        <taxon>Gunneridae</taxon>
        <taxon>Pentapetalae</taxon>
        <taxon>rosids</taxon>
        <taxon>fabids</taxon>
        <taxon>Rosales</taxon>
        <taxon>Rosaceae</taxon>
        <taxon>Rosoideae</taxon>
        <taxon>Rosoideae incertae sedis</taxon>
        <taxon>Rubus</taxon>
    </lineage>
</organism>
<dbReference type="Proteomes" id="UP001457282">
    <property type="component" value="Unassembled WGS sequence"/>
</dbReference>
<sequence>MATTSNSSFQPARPSPEFTSSPCSTGRTTESLQRFQNPTTVYIMASPDAPCHRRAARDPTSPAPAAKPRS</sequence>
<evidence type="ECO:0000313" key="2">
    <source>
        <dbReference type="EMBL" id="KAK9949500.1"/>
    </source>
</evidence>
<feature type="region of interest" description="Disordered" evidence="1">
    <location>
        <begin position="1"/>
        <end position="70"/>
    </location>
</feature>
<protein>
    <submittedName>
        <fullName evidence="2">Uncharacterized protein</fullName>
    </submittedName>
</protein>
<keyword evidence="3" id="KW-1185">Reference proteome</keyword>
<proteinExistence type="predicted"/>
<feature type="compositionally biased region" description="Polar residues" evidence="1">
    <location>
        <begin position="1"/>
        <end position="10"/>
    </location>
</feature>
<dbReference type="AlphaFoldDB" id="A0AAW1YLA3"/>
<dbReference type="EMBL" id="JBEDUW010000001">
    <property type="protein sequence ID" value="KAK9949500.1"/>
    <property type="molecule type" value="Genomic_DNA"/>
</dbReference>
<name>A0AAW1YLA3_RUBAR</name>
<accession>A0AAW1YLA3</accession>
<gene>
    <name evidence="2" type="ORF">M0R45_005018</name>
</gene>
<evidence type="ECO:0000256" key="1">
    <source>
        <dbReference type="SAM" id="MobiDB-lite"/>
    </source>
</evidence>